<dbReference type="PROSITE" id="PS51257">
    <property type="entry name" value="PROKAR_LIPOPROTEIN"/>
    <property type="match status" value="1"/>
</dbReference>
<reference evidence="2 3" key="1">
    <citation type="submission" date="2022-09" db="EMBL/GenBank/DDBJ databases">
        <authorList>
            <person name="Giprobiosintez L."/>
        </authorList>
    </citation>
    <scope>NUCLEOTIDE SEQUENCE [LARGE SCALE GENOMIC DNA]</scope>
    <source>
        <strain evidence="3">VKPM-B-12549 (GBS-15)</strain>
    </source>
</reference>
<sequence>MKMTVWNSPTACRFALSGLIMAGVIACAPHYDPNAPALRTGYTCCNLHFEDDWISDGNYGENPFIAAGTPVKVYGYSGDCAYAEIGGRKMRLGHDYGRNEETLQHWVEKIVVTKDPKVRLAVFSPDVREAIRMGKVSGGMTKEQAIMAVGYPLTSETPSLDAPVWNYWLSSFDRYQLVWDKQGRMQVWADPGIKAKVVHSPGK</sequence>
<proteinExistence type="predicted"/>
<evidence type="ECO:0008006" key="4">
    <source>
        <dbReference type="Google" id="ProtNLM"/>
    </source>
</evidence>
<evidence type="ECO:0000313" key="3">
    <source>
        <dbReference type="Proteomes" id="UP001359308"/>
    </source>
</evidence>
<keyword evidence="1" id="KW-0732">Signal</keyword>
<evidence type="ECO:0000313" key="2">
    <source>
        <dbReference type="EMBL" id="WWF01311.1"/>
    </source>
</evidence>
<name>A0ABZ2F2E2_METCP</name>
<accession>A0ABZ2F2E2</accession>
<protein>
    <recommendedName>
        <fullName evidence="4">Lipoprotein</fullName>
    </recommendedName>
</protein>
<keyword evidence="3" id="KW-1185">Reference proteome</keyword>
<dbReference type="Proteomes" id="UP001359308">
    <property type="component" value="Chromosome"/>
</dbReference>
<feature type="chain" id="PRO_5045073659" description="Lipoprotein" evidence="1">
    <location>
        <begin position="23"/>
        <end position="203"/>
    </location>
</feature>
<organism evidence="2 3">
    <name type="scientific">Methylococcus capsulatus</name>
    <dbReference type="NCBI Taxonomy" id="414"/>
    <lineage>
        <taxon>Bacteria</taxon>
        <taxon>Pseudomonadati</taxon>
        <taxon>Pseudomonadota</taxon>
        <taxon>Gammaproteobacteria</taxon>
        <taxon>Methylococcales</taxon>
        <taxon>Methylococcaceae</taxon>
        <taxon>Methylococcus</taxon>
    </lineage>
</organism>
<feature type="signal peptide" evidence="1">
    <location>
        <begin position="1"/>
        <end position="22"/>
    </location>
</feature>
<dbReference type="EMBL" id="CP104311">
    <property type="protein sequence ID" value="WWF01311.1"/>
    <property type="molecule type" value="Genomic_DNA"/>
</dbReference>
<evidence type="ECO:0000256" key="1">
    <source>
        <dbReference type="SAM" id="SignalP"/>
    </source>
</evidence>
<dbReference type="RefSeq" id="WP_232470175.1">
    <property type="nucleotide sequence ID" value="NZ_CP104311.1"/>
</dbReference>
<gene>
    <name evidence="2" type="ORF">N4J17_12660</name>
</gene>